<name>A0A382Z246_9ZZZZ</name>
<dbReference type="EMBL" id="UINC01180429">
    <property type="protein sequence ID" value="SVD89617.1"/>
    <property type="molecule type" value="Genomic_DNA"/>
</dbReference>
<dbReference type="Pfam" id="PF06253">
    <property type="entry name" value="MTTB"/>
    <property type="match status" value="1"/>
</dbReference>
<evidence type="ECO:0000256" key="3">
    <source>
        <dbReference type="ARBA" id="ARBA00022679"/>
    </source>
</evidence>
<keyword evidence="3" id="KW-0808">Transferase</keyword>
<protein>
    <recommendedName>
        <fullName evidence="5">Trimethylamine methyltransferase</fullName>
    </recommendedName>
</protein>
<dbReference type="InterPro" id="IPR038601">
    <property type="entry name" value="MttB-like_sf"/>
</dbReference>
<sequence>VPVSKRHLDMLYIHMRYSDKAHLGAITTKERAEDSVAMARIVFGEAFLESHCVILGNVNTNSPLLVDKVVTEAIRVYCGAGQGIIVAPFVLSGAMGPVTTAGSIAQALAEGMMCCAYSQLVRPGAPFVLGNFLSSMNLRSGAPTFGMPEPVMSNYIVGQLARRLGLPLRCGGALTSSKIADAQAAYESSDSMHSTALAGSNFTLHAAGWLEGGLCTGFEKLVMDADRLGAYEVLLNGLPLDADALARDAADLDAGAVLHL</sequence>
<reference evidence="4" key="1">
    <citation type="submission" date="2018-05" db="EMBL/GenBank/DDBJ databases">
        <authorList>
            <person name="Lanie J.A."/>
            <person name="Ng W.-L."/>
            <person name="Kazmierczak K.M."/>
            <person name="Andrzejewski T.M."/>
            <person name="Davidsen T.M."/>
            <person name="Wayne K.J."/>
            <person name="Tettelin H."/>
            <person name="Glass J.I."/>
            <person name="Rusch D."/>
            <person name="Podicherti R."/>
            <person name="Tsui H.-C.T."/>
            <person name="Winkler M.E."/>
        </authorList>
    </citation>
    <scope>NUCLEOTIDE SEQUENCE</scope>
</reference>
<evidence type="ECO:0008006" key="5">
    <source>
        <dbReference type="Google" id="ProtNLM"/>
    </source>
</evidence>
<dbReference type="AlphaFoldDB" id="A0A382Z246"/>
<dbReference type="Gene3D" id="3.20.20.480">
    <property type="entry name" value="Trimethylamine methyltransferase-like"/>
    <property type="match status" value="1"/>
</dbReference>
<dbReference type="GO" id="GO:0032259">
    <property type="term" value="P:methylation"/>
    <property type="evidence" value="ECO:0007669"/>
    <property type="project" value="UniProtKB-KW"/>
</dbReference>
<dbReference type="InterPro" id="IPR010426">
    <property type="entry name" value="MTTB_MeTrfase"/>
</dbReference>
<evidence type="ECO:0000256" key="1">
    <source>
        <dbReference type="ARBA" id="ARBA00007137"/>
    </source>
</evidence>
<feature type="non-terminal residue" evidence="4">
    <location>
        <position position="1"/>
    </location>
</feature>
<comment type="similarity">
    <text evidence="1">Belongs to the trimethylamine methyltransferase family.</text>
</comment>
<evidence type="ECO:0000313" key="4">
    <source>
        <dbReference type="EMBL" id="SVD89617.1"/>
    </source>
</evidence>
<gene>
    <name evidence="4" type="ORF">METZ01_LOCUS442471</name>
</gene>
<dbReference type="GO" id="GO:0008168">
    <property type="term" value="F:methyltransferase activity"/>
    <property type="evidence" value="ECO:0007669"/>
    <property type="project" value="UniProtKB-KW"/>
</dbReference>
<keyword evidence="2" id="KW-0489">Methyltransferase</keyword>
<evidence type="ECO:0000256" key="2">
    <source>
        <dbReference type="ARBA" id="ARBA00022603"/>
    </source>
</evidence>
<accession>A0A382Z246</accession>
<dbReference type="GO" id="GO:0015948">
    <property type="term" value="P:methanogenesis"/>
    <property type="evidence" value="ECO:0007669"/>
    <property type="project" value="InterPro"/>
</dbReference>
<organism evidence="4">
    <name type="scientific">marine metagenome</name>
    <dbReference type="NCBI Taxonomy" id="408172"/>
    <lineage>
        <taxon>unclassified sequences</taxon>
        <taxon>metagenomes</taxon>
        <taxon>ecological metagenomes</taxon>
    </lineage>
</organism>
<feature type="non-terminal residue" evidence="4">
    <location>
        <position position="260"/>
    </location>
</feature>
<proteinExistence type="inferred from homology"/>